<dbReference type="EMBL" id="JADLZT010000001">
    <property type="protein sequence ID" value="MBF6022514.1"/>
    <property type="molecule type" value="Genomic_DNA"/>
</dbReference>
<sequence>MSDNSAPDFGNTRWSLVAALKPRDSDAGGDAARQRLFELCLHYWYPVYVYLRRCGHAPDVSQRMTAGFFAQLLRDGPRRAAGAHVGRFRLFLQEELHRHLSRNPSVDIDIPAELASPLPLDELEARQQTEPTDGESPEQSMQRGFALEVIGHARARLREEARQAGRLAMYEAMERYLGAEPEPGEYEALANRLGAKPVFVALAVKRLRQRFRELVELELSQTVSNAADLDSERAALLAAIAETEG</sequence>
<gene>
    <name evidence="1" type="ORF">IU514_00595</name>
</gene>
<keyword evidence="2" id="KW-1185">Reference proteome</keyword>
<accession>A0ABS0B3T9</accession>
<comment type="caution">
    <text evidence="1">The sequence shown here is derived from an EMBL/GenBank/DDBJ whole genome shotgun (WGS) entry which is preliminary data.</text>
</comment>
<protein>
    <recommendedName>
        <fullName evidence="3">Sigma-70 family RNA polymerase sigma factor</fullName>
    </recommendedName>
</protein>
<evidence type="ECO:0008006" key="3">
    <source>
        <dbReference type="Google" id="ProtNLM"/>
    </source>
</evidence>
<reference evidence="1 2" key="1">
    <citation type="submission" date="2020-11" db="EMBL/GenBank/DDBJ databases">
        <title>Draft Genome Sequence and Secondary Metabolite Biosynthetic Potential of the Lysobacter niastensis Type strain DSM 18481.</title>
        <authorList>
            <person name="Turrini P."/>
            <person name="Artuso I."/>
            <person name="Tescari M."/>
            <person name="Lugli G.A."/>
            <person name="Frangipani E."/>
            <person name="Ventura M."/>
            <person name="Visca P."/>
        </authorList>
    </citation>
    <scope>NUCLEOTIDE SEQUENCE [LARGE SCALE GENOMIC DNA]</scope>
    <source>
        <strain evidence="1 2">DSM 18481</strain>
    </source>
</reference>
<dbReference type="RefSeq" id="WP_194929127.1">
    <property type="nucleotide sequence ID" value="NZ_JADLZT010000001.1"/>
</dbReference>
<dbReference type="Proteomes" id="UP001429984">
    <property type="component" value="Unassembled WGS sequence"/>
</dbReference>
<organism evidence="1 2">
    <name type="scientific">Lysobacter niastensis</name>
    <dbReference type="NCBI Taxonomy" id="380629"/>
    <lineage>
        <taxon>Bacteria</taxon>
        <taxon>Pseudomonadati</taxon>
        <taxon>Pseudomonadota</taxon>
        <taxon>Gammaproteobacteria</taxon>
        <taxon>Lysobacterales</taxon>
        <taxon>Lysobacteraceae</taxon>
        <taxon>Lysobacter</taxon>
    </lineage>
</organism>
<proteinExistence type="predicted"/>
<name>A0ABS0B3T9_9GAMM</name>
<evidence type="ECO:0000313" key="1">
    <source>
        <dbReference type="EMBL" id="MBF6022514.1"/>
    </source>
</evidence>
<evidence type="ECO:0000313" key="2">
    <source>
        <dbReference type="Proteomes" id="UP001429984"/>
    </source>
</evidence>